<name>A0A1X2G2Q6_9FUNG</name>
<comment type="similarity">
    <text evidence="2 10">Belongs to the COG6 family.</text>
</comment>
<reference evidence="14 15" key="1">
    <citation type="submission" date="2016-07" db="EMBL/GenBank/DDBJ databases">
        <title>Pervasive Adenine N6-methylation of Active Genes in Fungi.</title>
        <authorList>
            <consortium name="DOE Joint Genome Institute"/>
            <person name="Mondo S.J."/>
            <person name="Dannebaum R.O."/>
            <person name="Kuo R.C."/>
            <person name="Labutti K."/>
            <person name="Haridas S."/>
            <person name="Kuo A."/>
            <person name="Salamov A."/>
            <person name="Ahrendt S.R."/>
            <person name="Lipzen A."/>
            <person name="Sullivan W."/>
            <person name="Andreopoulos W.B."/>
            <person name="Clum A."/>
            <person name="Lindquist E."/>
            <person name="Daum C."/>
            <person name="Ramamoorthy G.K."/>
            <person name="Gryganskyi A."/>
            <person name="Culley D."/>
            <person name="Magnuson J.K."/>
            <person name="James T.Y."/>
            <person name="O'Malley M.A."/>
            <person name="Stajich J.E."/>
            <person name="Spatafora J.W."/>
            <person name="Visel A."/>
            <person name="Grigoriev I.V."/>
        </authorList>
    </citation>
    <scope>NUCLEOTIDE SEQUENCE [LARGE SCALE GENOMIC DNA]</scope>
    <source>
        <strain evidence="14 15">NRRL 3301</strain>
    </source>
</reference>
<dbReference type="InterPro" id="IPR010490">
    <property type="entry name" value="COG6"/>
</dbReference>
<dbReference type="OrthoDB" id="272987at2759"/>
<comment type="subunit">
    <text evidence="10">Component of the conserved oligomeric Golgi complex.</text>
</comment>
<evidence type="ECO:0000256" key="7">
    <source>
        <dbReference type="ARBA" id="ARBA00023136"/>
    </source>
</evidence>
<evidence type="ECO:0000256" key="9">
    <source>
        <dbReference type="ARBA" id="ARBA00043873"/>
    </source>
</evidence>
<comment type="caution">
    <text evidence="14">The sequence shown here is derived from an EMBL/GenBank/DDBJ whole genome shotgun (WGS) entry which is preliminary data.</text>
</comment>
<evidence type="ECO:0000256" key="4">
    <source>
        <dbReference type="ARBA" id="ARBA00022448"/>
    </source>
</evidence>
<dbReference type="Pfam" id="PF06419">
    <property type="entry name" value="COG6_N"/>
    <property type="match status" value="1"/>
</dbReference>
<evidence type="ECO:0000313" key="14">
    <source>
        <dbReference type="EMBL" id="ORX43080.1"/>
    </source>
</evidence>
<evidence type="ECO:0000256" key="8">
    <source>
        <dbReference type="ARBA" id="ARBA00031348"/>
    </source>
</evidence>
<evidence type="ECO:0000259" key="13">
    <source>
        <dbReference type="Pfam" id="PF20653"/>
    </source>
</evidence>
<evidence type="ECO:0000256" key="10">
    <source>
        <dbReference type="RuleBase" id="RU365075"/>
    </source>
</evidence>
<gene>
    <name evidence="14" type="ORF">DM01DRAFT_1296140</name>
</gene>
<evidence type="ECO:0000313" key="15">
    <source>
        <dbReference type="Proteomes" id="UP000242146"/>
    </source>
</evidence>
<dbReference type="InterPro" id="IPR048368">
    <property type="entry name" value="COG6_N"/>
</dbReference>
<protein>
    <recommendedName>
        <fullName evidence="3 10">Conserved oligomeric Golgi complex subunit 6</fullName>
        <shortName evidence="10">COG complex subunit 6</shortName>
    </recommendedName>
    <alternativeName>
        <fullName evidence="8 10">Component of oligomeric Golgi complex 6</fullName>
    </alternativeName>
</protein>
<keyword evidence="7 10" id="KW-0472">Membrane</keyword>
<dbReference type="Pfam" id="PF20653">
    <property type="entry name" value="COG6_C"/>
    <property type="match status" value="1"/>
</dbReference>
<dbReference type="GO" id="GO:0006891">
    <property type="term" value="P:intra-Golgi vesicle-mediated transport"/>
    <property type="evidence" value="ECO:0007669"/>
    <property type="project" value="UniProtKB-UniRule"/>
</dbReference>
<comment type="function">
    <text evidence="9">Acts as a component of the peripheral membrane COG complex that is involved in intra-Golgi protein trafficking. COG is located at the cis-Golgi, and regulates tethering of retrograde intra-Golgi vesicles and possibly a number of other membrane trafficking events.</text>
</comment>
<feature type="domain" description="Conserved oligomeric complex COG6 N-terminal" evidence="12">
    <location>
        <begin position="52"/>
        <end position="163"/>
    </location>
</feature>
<keyword evidence="6 10" id="KW-0333">Golgi apparatus</keyword>
<organism evidence="14 15">
    <name type="scientific">Hesseltinella vesiculosa</name>
    <dbReference type="NCBI Taxonomy" id="101127"/>
    <lineage>
        <taxon>Eukaryota</taxon>
        <taxon>Fungi</taxon>
        <taxon>Fungi incertae sedis</taxon>
        <taxon>Mucoromycota</taxon>
        <taxon>Mucoromycotina</taxon>
        <taxon>Mucoromycetes</taxon>
        <taxon>Mucorales</taxon>
        <taxon>Cunninghamellaceae</taxon>
        <taxon>Hesseltinella</taxon>
    </lineage>
</organism>
<evidence type="ECO:0000256" key="6">
    <source>
        <dbReference type="ARBA" id="ARBA00023034"/>
    </source>
</evidence>
<dbReference type="InterPro" id="IPR048369">
    <property type="entry name" value="COG6_C"/>
</dbReference>
<comment type="function">
    <text evidence="10">Acts as component of the peripheral membrane COG complex that is involved in intra-Golgi protein trafficking. COG is located at the cis-Golgi, and regulates tethering of retrograde intra-Golgi vesicles and possibly a number of other membrane trafficking events.</text>
</comment>
<evidence type="ECO:0000256" key="1">
    <source>
        <dbReference type="ARBA" id="ARBA00004395"/>
    </source>
</evidence>
<dbReference type="PANTHER" id="PTHR21506:SF0">
    <property type="entry name" value="CONSERVED OLIGOMERIC GOLGI COMPLEX SUBUNIT 6"/>
    <property type="match status" value="1"/>
</dbReference>
<dbReference type="SMART" id="SM01087">
    <property type="entry name" value="COG6"/>
    <property type="match status" value="1"/>
</dbReference>
<evidence type="ECO:0000256" key="5">
    <source>
        <dbReference type="ARBA" id="ARBA00022927"/>
    </source>
</evidence>
<dbReference type="EMBL" id="MCGT01000058">
    <property type="protein sequence ID" value="ORX43080.1"/>
    <property type="molecule type" value="Genomic_DNA"/>
</dbReference>
<sequence>MESTSPPLSSEQHLPSFVSNKPNKVVAAKLQKVLHASMADDTRIKDALTALSDIPDLNQADLRRNLRGTIEKKEIQVNQKFLDAFSLVVNQLNSLETQVQNMQSACQQMRERLGNVTSETAKMIEQASVYETESAACDARVLLAKKFLDKFTLSQEEVQILTSNSSPVNGAFFDALDHLQRIHNDCRLLLTSTHQQTGIQIMESLSLHQEAAYDKLYRWTQLESRSSFGGDSIDVSSLMTKALYSLRHRPVLFRTILDEISMARREAVGHAFMTALTRGGPGGTPRPIELQAHDSLRYIGDMLAWVHQACAGEKELLEALFKNPSLQKQGKSSDDYEDVTVTMIKEAVDDLLDAAMEGTCRPLKIRMDQVLGLHPDVITCYKVANLIHFYAITMTRLLRKDSSLSKTLYAAGNSAGKYLYQTLNAQSQRILQNVETPPKTLAVSSTVRDVTHQLKEIIGSYDSSLVMSNHASNEDLRDFNFDEILDIIIEPLTQACEMSSAMVSRVDGHIYVLNCLHYFMSTMAVYPFTEQKYKTLESKVNDRLDALAQEQYQELLQHSGLASIVNCISSKQKDIPLSTLSGMDARSLTTTLSKLDSSLVMASADISPQMQRLRSSEHCQQIQEKAIHRLLESYRLISEAVQDPANDYGPDSASILPRSVEDMEAIFSFAL</sequence>
<dbReference type="GO" id="GO:0000139">
    <property type="term" value="C:Golgi membrane"/>
    <property type="evidence" value="ECO:0007669"/>
    <property type="project" value="UniProtKB-SubCell"/>
</dbReference>
<keyword evidence="11" id="KW-0175">Coiled coil</keyword>
<dbReference type="GO" id="GO:0017119">
    <property type="term" value="C:Golgi transport complex"/>
    <property type="evidence" value="ECO:0007669"/>
    <property type="project" value="UniProtKB-UniRule"/>
</dbReference>
<evidence type="ECO:0000256" key="11">
    <source>
        <dbReference type="SAM" id="Coils"/>
    </source>
</evidence>
<feature type="domain" description="Conserved Oligomeric Golgi complex subunit 6 C-terminal" evidence="13">
    <location>
        <begin position="195"/>
        <end position="665"/>
    </location>
</feature>
<accession>A0A1X2G2Q6</accession>
<feature type="coiled-coil region" evidence="11">
    <location>
        <begin position="92"/>
        <end position="119"/>
    </location>
</feature>
<dbReference type="STRING" id="101127.A0A1X2G2Q6"/>
<evidence type="ECO:0000256" key="2">
    <source>
        <dbReference type="ARBA" id="ARBA00011023"/>
    </source>
</evidence>
<keyword evidence="4 10" id="KW-0813">Transport</keyword>
<keyword evidence="5 10" id="KW-0653">Protein transport</keyword>
<dbReference type="AlphaFoldDB" id="A0A1X2G2Q6"/>
<evidence type="ECO:0000259" key="12">
    <source>
        <dbReference type="Pfam" id="PF06419"/>
    </source>
</evidence>
<dbReference type="GO" id="GO:0015031">
    <property type="term" value="P:protein transport"/>
    <property type="evidence" value="ECO:0007669"/>
    <property type="project" value="UniProtKB-KW"/>
</dbReference>
<dbReference type="PANTHER" id="PTHR21506">
    <property type="entry name" value="COMPONENT OF OLIGOMERIC GOLGI COMPLEX 6"/>
    <property type="match status" value="1"/>
</dbReference>
<keyword evidence="15" id="KW-1185">Reference proteome</keyword>
<proteinExistence type="inferred from homology"/>
<dbReference type="Proteomes" id="UP000242146">
    <property type="component" value="Unassembled WGS sequence"/>
</dbReference>
<comment type="subcellular location">
    <subcellularLocation>
        <location evidence="1 10">Golgi apparatus membrane</location>
        <topology evidence="1 10">Peripheral membrane protein</topology>
    </subcellularLocation>
</comment>
<evidence type="ECO:0000256" key="3">
    <source>
        <dbReference type="ARBA" id="ARBA00020973"/>
    </source>
</evidence>